<keyword evidence="3 7" id="KW-0934">Plastid</keyword>
<keyword evidence="6" id="KW-0694">RNA-binding</keyword>
<dbReference type="GO" id="GO:0009507">
    <property type="term" value="C:chloroplast"/>
    <property type="evidence" value="ECO:0007669"/>
    <property type="project" value="InterPro"/>
</dbReference>
<comment type="function">
    <text evidence="7">Usually encoded in the trnK tRNA gene intron. Probably assists in splicing its own and other chloroplast group II introns.</text>
</comment>
<dbReference type="Pfam" id="PF01348">
    <property type="entry name" value="Intron_maturas2"/>
    <property type="match status" value="1"/>
</dbReference>
<dbReference type="GO" id="GO:0008033">
    <property type="term" value="P:tRNA processing"/>
    <property type="evidence" value="ECO:0007669"/>
    <property type="project" value="UniProtKB-KW"/>
</dbReference>
<evidence type="ECO:0000256" key="8">
    <source>
        <dbReference type="SAM" id="Phobius"/>
    </source>
</evidence>
<keyword evidence="4" id="KW-0507">mRNA processing</keyword>
<dbReference type="Pfam" id="PF01824">
    <property type="entry name" value="MatK_N"/>
    <property type="match status" value="1"/>
</dbReference>
<sequence>MTKATCISTSKLVTRQKNGEININNILLVYPFFNFFEEDFYLMYRKKRNRSSQELNIKLISVKSSAVAIKRLIGIIRDWYFLEDFNLVKLAKGLYLYPLVHLIIFILVLFLPFPNRSCSNSKLEISKSVHSIFLFMEDRFTRSNRALKVDFPYDFHSETLIRVFRRQIKDVSFLHLLRIVFLLEKLFLINIYSSGEEERRSSLNNLIRNFYIFAIDSILLIPWKEICKLQITYLRSLDITNIFRKESFLLASESKMNRINADFHINRRLCVHYVRWTNQLFVSFEGTRFFTEKWFYYLRICLRFHFHFQTKSDEQLLALIYIRSVSFSGYILVRQIISRDIRIKSEVGLYIALLNKNRLCPEIPNSVITIILTQHKFCNIHGYPVGKLTWVSSTDDEIMLRYAELFQVFLFYYRASINRLRLRQLIYILQISRDNTLAVKHRSTIRMLQYRFNLKIFNEFFLFSRYNFFQKNRRVWWSHFIWYVFVGFSILKMKLR</sequence>
<keyword evidence="5" id="KW-0819">tRNA processing</keyword>
<comment type="subcellular location">
    <subcellularLocation>
        <location evidence="1">Plastid</location>
    </subcellularLocation>
</comment>
<dbReference type="GO" id="GO:0003723">
    <property type="term" value="F:RNA binding"/>
    <property type="evidence" value="ECO:0007669"/>
    <property type="project" value="UniProtKB-KW"/>
</dbReference>
<geneLocation type="chloroplast" evidence="11"/>
<dbReference type="InterPro" id="IPR024942">
    <property type="entry name" value="Maturase_MatK_N"/>
</dbReference>
<evidence type="ECO:0000256" key="3">
    <source>
        <dbReference type="ARBA" id="ARBA00022640"/>
    </source>
</evidence>
<gene>
    <name evidence="11" type="primary">matK</name>
</gene>
<dbReference type="AlphaFoldDB" id="A0A3G5CTC9"/>
<evidence type="ECO:0000256" key="4">
    <source>
        <dbReference type="ARBA" id="ARBA00022664"/>
    </source>
</evidence>
<name>A0A3G5CTC9_9MONI</name>
<dbReference type="GO" id="GO:0006397">
    <property type="term" value="P:mRNA processing"/>
    <property type="evidence" value="ECO:0007669"/>
    <property type="project" value="UniProtKB-KW"/>
</dbReference>
<comment type="similarity">
    <text evidence="2">Belongs to the intron maturase 2 family. MatK subfamily.</text>
</comment>
<dbReference type="RefSeq" id="YP_009549078.1">
    <property type="nucleotide sequence ID" value="NC_040215.1"/>
</dbReference>
<dbReference type="PANTHER" id="PTHR34811:SF1">
    <property type="entry name" value="MATURASE K"/>
    <property type="match status" value="1"/>
</dbReference>
<feature type="transmembrane region" description="Helical" evidence="8">
    <location>
        <begin position="475"/>
        <end position="491"/>
    </location>
</feature>
<evidence type="ECO:0000259" key="10">
    <source>
        <dbReference type="Pfam" id="PF01824"/>
    </source>
</evidence>
<evidence type="ECO:0000259" key="9">
    <source>
        <dbReference type="Pfam" id="PF01348"/>
    </source>
</evidence>
<keyword evidence="8" id="KW-1133">Transmembrane helix</keyword>
<dbReference type="PANTHER" id="PTHR34811">
    <property type="entry name" value="MATURASE K"/>
    <property type="match status" value="1"/>
</dbReference>
<evidence type="ECO:0000313" key="11">
    <source>
        <dbReference type="EMBL" id="AYW16140.1"/>
    </source>
</evidence>
<organism evidence="11">
    <name type="scientific">Haplopteris elongata</name>
    <dbReference type="NCBI Taxonomy" id="451070"/>
    <lineage>
        <taxon>Eukaryota</taxon>
        <taxon>Viridiplantae</taxon>
        <taxon>Streptophyta</taxon>
        <taxon>Embryophyta</taxon>
        <taxon>Tracheophyta</taxon>
        <taxon>Polypodiopsida</taxon>
        <taxon>Polypodiidae</taxon>
        <taxon>Polypodiales</taxon>
        <taxon>Pteridineae</taxon>
        <taxon>Pteridaceae</taxon>
        <taxon>Vittarioideae</taxon>
        <taxon>Haplopteris</taxon>
    </lineage>
</organism>
<feature type="domain" description="Maturase MatK N-terminal" evidence="10">
    <location>
        <begin position="28"/>
        <end position="314"/>
    </location>
</feature>
<dbReference type="GeneID" id="38746964"/>
<reference evidence="11" key="1">
    <citation type="journal article" date="2018" name="Genome Biol. Evol.">
        <title>Mobile Elements Shape Plastome Evolution in Ferns.</title>
        <authorList>
            <person name="Robison T.A."/>
            <person name="Grusz A.L."/>
            <person name="Wolf P.G."/>
            <person name="Mower J.P."/>
            <person name="Fauskee B.D."/>
            <person name="Sosa K."/>
            <person name="Schuettpelz E.L."/>
        </authorList>
    </citation>
    <scope>NUCLEOTIDE SEQUENCE</scope>
</reference>
<protein>
    <submittedName>
        <fullName evidence="11">Maturase K</fullName>
    </submittedName>
</protein>
<proteinExistence type="inferred from homology"/>
<keyword evidence="7 11" id="KW-0150">Chloroplast</keyword>
<dbReference type="EMBL" id="MH173086">
    <property type="protein sequence ID" value="AYW16140.1"/>
    <property type="molecule type" value="Genomic_DNA"/>
</dbReference>
<evidence type="ECO:0000256" key="7">
    <source>
        <dbReference type="RuleBase" id="RU004226"/>
    </source>
</evidence>
<evidence type="ECO:0000256" key="2">
    <source>
        <dbReference type="ARBA" id="ARBA00006621"/>
    </source>
</evidence>
<accession>A0A3G5CTC9</accession>
<evidence type="ECO:0000256" key="1">
    <source>
        <dbReference type="ARBA" id="ARBA00004474"/>
    </source>
</evidence>
<keyword evidence="8" id="KW-0812">Transmembrane</keyword>
<dbReference type="InterPro" id="IPR002866">
    <property type="entry name" value="Maturase_MatK"/>
</dbReference>
<feature type="domain" description="Domain X" evidence="9">
    <location>
        <begin position="357"/>
        <end position="468"/>
    </location>
</feature>
<evidence type="ECO:0000256" key="6">
    <source>
        <dbReference type="ARBA" id="ARBA00022884"/>
    </source>
</evidence>
<feature type="transmembrane region" description="Helical" evidence="8">
    <location>
        <begin position="94"/>
        <end position="113"/>
    </location>
</feature>
<dbReference type="InterPro" id="IPR024937">
    <property type="entry name" value="Domain_X"/>
</dbReference>
<evidence type="ECO:0000256" key="5">
    <source>
        <dbReference type="ARBA" id="ARBA00022694"/>
    </source>
</evidence>
<keyword evidence="8" id="KW-0472">Membrane</keyword>